<keyword evidence="8 10" id="KW-0664">Pyridoxine biosynthesis</keyword>
<feature type="binding site" evidence="10">
    <location>
        <position position="135"/>
    </location>
    <ligand>
        <name>substrate</name>
    </ligand>
</feature>
<feature type="binding site" evidence="10">
    <location>
        <position position="265"/>
    </location>
    <ligand>
        <name>a divalent metal cation</name>
        <dbReference type="ChEBI" id="CHEBI:60240"/>
        <note>ligand shared between dimeric partners</note>
    </ligand>
</feature>
<dbReference type="Proteomes" id="UP000243451">
    <property type="component" value="Unassembled WGS sequence"/>
</dbReference>
<dbReference type="GO" id="GO:0008270">
    <property type="term" value="F:zinc ion binding"/>
    <property type="evidence" value="ECO:0007669"/>
    <property type="project" value="UniProtKB-UniRule"/>
</dbReference>
<keyword evidence="5 10" id="KW-0521">NADP</keyword>
<keyword evidence="7 10" id="KW-0520">NAD</keyword>
<comment type="pathway">
    <text evidence="10">Cofactor biosynthesis; pyridoxine 5'-phosphate biosynthesis; pyridoxine 5'-phosphate from D-erythrose 4-phosphate: step 4/5.</text>
</comment>
<keyword evidence="2 10" id="KW-0479">Metal-binding</keyword>
<dbReference type="InterPro" id="IPR005255">
    <property type="entry name" value="PdxA_fam"/>
</dbReference>
<feature type="binding site" evidence="10">
    <location>
        <position position="282"/>
    </location>
    <ligand>
        <name>substrate</name>
    </ligand>
</feature>
<evidence type="ECO:0000256" key="1">
    <source>
        <dbReference type="ARBA" id="ARBA00022490"/>
    </source>
</evidence>
<evidence type="ECO:0000256" key="5">
    <source>
        <dbReference type="ARBA" id="ARBA00022857"/>
    </source>
</evidence>
<proteinExistence type="inferred from homology"/>
<keyword evidence="9 10" id="KW-0170">Cobalt</keyword>
<dbReference type="GO" id="GO:0050570">
    <property type="term" value="F:4-hydroxythreonine-4-phosphate dehydrogenase activity"/>
    <property type="evidence" value="ECO:0007669"/>
    <property type="project" value="UniProtKB-UniRule"/>
</dbReference>
<dbReference type="GO" id="GO:0000287">
    <property type="term" value="F:magnesium ion binding"/>
    <property type="evidence" value="ECO:0007669"/>
    <property type="project" value="UniProtKB-UniRule"/>
</dbReference>
<feature type="binding site" evidence="10">
    <location>
        <position position="273"/>
    </location>
    <ligand>
        <name>substrate</name>
    </ligand>
</feature>
<dbReference type="Pfam" id="PF04166">
    <property type="entry name" value="PdxA"/>
    <property type="match status" value="1"/>
</dbReference>
<dbReference type="GO" id="GO:0005737">
    <property type="term" value="C:cytoplasm"/>
    <property type="evidence" value="ECO:0007669"/>
    <property type="project" value="UniProtKB-SubCell"/>
</dbReference>
<comment type="cofactor">
    <cofactor evidence="10">
        <name>Zn(2+)</name>
        <dbReference type="ChEBI" id="CHEBI:29105"/>
    </cofactor>
    <cofactor evidence="10">
        <name>Mg(2+)</name>
        <dbReference type="ChEBI" id="CHEBI:18420"/>
    </cofactor>
    <cofactor evidence="10">
        <name>Co(2+)</name>
        <dbReference type="ChEBI" id="CHEBI:48828"/>
    </cofactor>
    <text evidence="10">Binds 1 divalent metal cation per subunit. Can use ions such as Zn(2+), Mg(2+) or Co(2+).</text>
</comment>
<dbReference type="EC" id="1.1.1.262" evidence="10"/>
<feature type="binding site" evidence="10">
    <location>
        <position position="210"/>
    </location>
    <ligand>
        <name>a divalent metal cation</name>
        <dbReference type="ChEBI" id="CHEBI:60240"/>
        <note>ligand shared between dimeric partners</note>
    </ligand>
</feature>
<gene>
    <name evidence="10 11" type="primary">pdxA</name>
    <name evidence="11" type="ORF">C1949_17125</name>
</gene>
<dbReference type="EMBL" id="PPSK01000023">
    <property type="protein sequence ID" value="POB01108.1"/>
    <property type="molecule type" value="Genomic_DNA"/>
</dbReference>
<comment type="subcellular location">
    <subcellularLocation>
        <location evidence="10">Cytoplasm</location>
    </subcellularLocation>
</comment>
<dbReference type="RefSeq" id="WP_104739642.1">
    <property type="nucleotide sequence ID" value="NZ_BMHR01000020.1"/>
</dbReference>
<keyword evidence="12" id="KW-1185">Reference proteome</keyword>
<keyword evidence="4 10" id="KW-0460">Magnesium</keyword>
<evidence type="ECO:0000256" key="6">
    <source>
        <dbReference type="ARBA" id="ARBA00023002"/>
    </source>
</evidence>
<dbReference type="PANTHER" id="PTHR30004:SF5">
    <property type="entry name" value="4-HYDROXYTHREONINE-4-PHOSPHATE DEHYDROGENASE"/>
    <property type="match status" value="1"/>
</dbReference>
<dbReference type="GO" id="GO:0051287">
    <property type="term" value="F:NAD binding"/>
    <property type="evidence" value="ECO:0007669"/>
    <property type="project" value="InterPro"/>
</dbReference>
<organism evidence="11 12">
    <name type="scientific">Halopseudomonas oceani</name>
    <dbReference type="NCBI Taxonomy" id="1708783"/>
    <lineage>
        <taxon>Bacteria</taxon>
        <taxon>Pseudomonadati</taxon>
        <taxon>Pseudomonadota</taxon>
        <taxon>Gammaproteobacteria</taxon>
        <taxon>Pseudomonadales</taxon>
        <taxon>Pseudomonadaceae</taxon>
        <taxon>Halopseudomonas</taxon>
    </lineage>
</organism>
<dbReference type="InterPro" id="IPR037510">
    <property type="entry name" value="PdxA"/>
</dbReference>
<reference evidence="11 12" key="1">
    <citation type="submission" date="2018-01" db="EMBL/GenBank/DDBJ databases">
        <title>Draft genome of the type strain Pseudomonas oceani DSM 100277 isolated from the deep water in Okinawa trough, northwestern Pacific Ocean.</title>
        <authorList>
            <person name="Gomila M."/>
            <person name="Mulet M."/>
            <person name="Garcia-Valdes E."/>
            <person name="Lalucat J."/>
        </authorList>
    </citation>
    <scope>NUCLEOTIDE SEQUENCE [LARGE SCALE GENOMIC DNA]</scope>
    <source>
        <strain evidence="11 12">DSM 100277</strain>
    </source>
</reference>
<dbReference type="SUPFAM" id="SSF53659">
    <property type="entry name" value="Isocitrate/Isopropylmalate dehydrogenase-like"/>
    <property type="match status" value="1"/>
</dbReference>
<comment type="miscellaneous">
    <text evidence="10">The active site is located at the dimer interface.</text>
</comment>
<dbReference type="OrthoDB" id="9801783at2"/>
<dbReference type="GO" id="GO:0042823">
    <property type="term" value="P:pyridoxal phosphate biosynthetic process"/>
    <property type="evidence" value="ECO:0007669"/>
    <property type="project" value="UniProtKB-UniRule"/>
</dbReference>
<feature type="binding site" evidence="10">
    <location>
        <position position="136"/>
    </location>
    <ligand>
        <name>substrate</name>
    </ligand>
</feature>
<keyword evidence="3 10" id="KW-0862">Zinc</keyword>
<dbReference type="PANTHER" id="PTHR30004">
    <property type="entry name" value="4-HYDROXYTHREONINE-4-PHOSPHATE DEHYDROGENASE"/>
    <property type="match status" value="1"/>
</dbReference>
<comment type="subunit">
    <text evidence="10">Homodimer.</text>
</comment>
<dbReference type="AlphaFoldDB" id="A0A2P4ER78"/>
<dbReference type="Gene3D" id="3.40.718.10">
    <property type="entry name" value="Isopropylmalate Dehydrogenase"/>
    <property type="match status" value="1"/>
</dbReference>
<evidence type="ECO:0000256" key="7">
    <source>
        <dbReference type="ARBA" id="ARBA00023027"/>
    </source>
</evidence>
<comment type="caution">
    <text evidence="11">The sequence shown here is derived from an EMBL/GenBank/DDBJ whole genome shotgun (WGS) entry which is preliminary data.</text>
</comment>
<evidence type="ECO:0000256" key="8">
    <source>
        <dbReference type="ARBA" id="ARBA00023096"/>
    </source>
</evidence>
<evidence type="ECO:0000313" key="12">
    <source>
        <dbReference type="Proteomes" id="UP000243451"/>
    </source>
</evidence>
<evidence type="ECO:0000313" key="11">
    <source>
        <dbReference type="EMBL" id="POB01108.1"/>
    </source>
</evidence>
<keyword evidence="6 10" id="KW-0560">Oxidoreductase</keyword>
<comment type="function">
    <text evidence="10">Catalyzes the NAD(P)-dependent oxidation of 4-(phosphooxy)-L-threonine (HTP) into 2-amino-3-oxo-4-(phosphooxy)butyric acid which spontaneously decarboxylates to form 3-amino-2-oxopropyl phosphate (AHAP).</text>
</comment>
<dbReference type="GO" id="GO:0050897">
    <property type="term" value="F:cobalt ion binding"/>
    <property type="evidence" value="ECO:0007669"/>
    <property type="project" value="UniProtKB-UniRule"/>
</dbReference>
<feature type="binding site" evidence="10">
    <location>
        <position position="165"/>
    </location>
    <ligand>
        <name>a divalent metal cation</name>
        <dbReference type="ChEBI" id="CHEBI:60240"/>
        <note>ligand shared between dimeric partners</note>
    </ligand>
</feature>
<comment type="similarity">
    <text evidence="10">Belongs to the PdxA family.</text>
</comment>
<feature type="binding site" evidence="10">
    <location>
        <position position="291"/>
    </location>
    <ligand>
        <name>substrate</name>
    </ligand>
</feature>
<keyword evidence="1 10" id="KW-0963">Cytoplasm</keyword>
<evidence type="ECO:0000256" key="3">
    <source>
        <dbReference type="ARBA" id="ARBA00022833"/>
    </source>
</evidence>
<sequence>MNPARLAITAGEPAGIGPDLCLMLAQQPSPCERVVIADPHMLRERAQQLGLTVELLPFDPDALPTAQAAGQLCVLPVSLGAPCLPGQLNADNAAYVLETLRLAGEGALNGRFDAIVTAPVHKGIINEAGVPFSGHTEFFAEQTATEQVVMMLACPGLRVALATTHLPLRQVADAITGPLIERVVRILHSDLVNKFGLSDPRILVCGLNPHAGEDGHLGREELDIIIPALERLRSEGIQLIGPLPADTLFTPKHLDHADAVLAMYHDQGLPVLKHKGFGNAVNITLGMPIIRTSVDHGTALDLAGTGQANPGSLQVAIDTAIQMINARRAV</sequence>
<evidence type="ECO:0000256" key="4">
    <source>
        <dbReference type="ARBA" id="ARBA00022842"/>
    </source>
</evidence>
<dbReference type="UniPathway" id="UPA00244">
    <property type="reaction ID" value="UER00312"/>
</dbReference>
<evidence type="ECO:0000256" key="9">
    <source>
        <dbReference type="ARBA" id="ARBA00023285"/>
    </source>
</evidence>
<evidence type="ECO:0000256" key="2">
    <source>
        <dbReference type="ARBA" id="ARBA00022723"/>
    </source>
</evidence>
<dbReference type="GO" id="GO:0008615">
    <property type="term" value="P:pyridoxine biosynthetic process"/>
    <property type="evidence" value="ECO:0007669"/>
    <property type="project" value="UniProtKB-UniRule"/>
</dbReference>
<dbReference type="HAMAP" id="MF_00536">
    <property type="entry name" value="PdxA"/>
    <property type="match status" value="1"/>
</dbReference>
<evidence type="ECO:0000256" key="10">
    <source>
        <dbReference type="HAMAP-Rule" id="MF_00536"/>
    </source>
</evidence>
<name>A0A2P4ER78_9GAMM</name>
<comment type="catalytic activity">
    <reaction evidence="10">
        <text>4-(phosphooxy)-L-threonine + NAD(+) = 3-amino-2-oxopropyl phosphate + CO2 + NADH</text>
        <dbReference type="Rhea" id="RHEA:32275"/>
        <dbReference type="ChEBI" id="CHEBI:16526"/>
        <dbReference type="ChEBI" id="CHEBI:57279"/>
        <dbReference type="ChEBI" id="CHEBI:57540"/>
        <dbReference type="ChEBI" id="CHEBI:57945"/>
        <dbReference type="ChEBI" id="CHEBI:58452"/>
        <dbReference type="EC" id="1.1.1.262"/>
    </reaction>
</comment>
<protein>
    <recommendedName>
        <fullName evidence="10">4-hydroxythreonine-4-phosphate dehydrogenase</fullName>
        <ecNumber evidence="10">1.1.1.262</ecNumber>
    </recommendedName>
    <alternativeName>
        <fullName evidence="10">4-(phosphohydroxy)-L-threonine dehydrogenase</fullName>
    </alternativeName>
</protein>
<accession>A0A2P4ER78</accession>
<dbReference type="NCBIfam" id="TIGR00557">
    <property type="entry name" value="pdxA"/>
    <property type="match status" value="1"/>
</dbReference>